<dbReference type="CDD" id="cd02872">
    <property type="entry name" value="GH18_chitolectin_chitotriosidase"/>
    <property type="match status" value="1"/>
</dbReference>
<dbReference type="Gene3D" id="3.30.160.60">
    <property type="entry name" value="Classic Zinc Finger"/>
    <property type="match status" value="8"/>
</dbReference>
<dbReference type="EMBL" id="CADCXV010000806">
    <property type="protein sequence ID" value="CAB0036029.1"/>
    <property type="molecule type" value="Genomic_DNA"/>
</dbReference>
<evidence type="ECO:0000256" key="16">
    <source>
        <dbReference type="ARBA" id="ARBA00023326"/>
    </source>
</evidence>
<evidence type="ECO:0000256" key="13">
    <source>
        <dbReference type="ARBA" id="ARBA00023242"/>
    </source>
</evidence>
<evidence type="ECO:0000256" key="6">
    <source>
        <dbReference type="ARBA" id="ARBA00022729"/>
    </source>
</evidence>
<evidence type="ECO:0000259" key="20">
    <source>
        <dbReference type="PROSITE" id="PS50157"/>
    </source>
</evidence>
<dbReference type="Proteomes" id="UP000479190">
    <property type="component" value="Unassembled WGS sequence"/>
</dbReference>
<dbReference type="PANTHER" id="PTHR24388:SF53">
    <property type="entry name" value="CHORION TRANSCRIPTION FACTOR CF2-RELATED"/>
    <property type="match status" value="1"/>
</dbReference>
<dbReference type="EC" id="3.2.1.14" evidence="3"/>
<dbReference type="SMART" id="SM00355">
    <property type="entry name" value="ZnF_C2H2"/>
    <property type="match status" value="10"/>
</dbReference>
<sequence>MDSITAQRNIIYVLESWISSLKSLACAYLNFARRQKSSCLCYVDVNSADGCASGNRIVCYYGSWSVYRPDAGKFDISFIDPHLCTHLVYTFVGIQEDGEVHILDPWNDLPDNGGKDGFRKFNDLKKDNPTLKTMVAIGGWNEGSSKYSHVAKSEALREKFADNAVAFVKKYGFDGFDMDWEYPCQRGGCSDDKKNFVLLLRALRRRFDQENLILSAAVASAEFSAEKSYEIEQVVKELDFVNVMCYDLHGAWDKKTGINAPLYAGSWENDSEKKLNVDACIDYWLSQGAPAAKINLGVPFYGRGFTLADSHVNGIGATAWSPSNAGPYTREAGMLGYNEILEKLKSGDWSVHRSDEQRVPYAVSGNQWVGYDDEQEYLCERCAKRFGNKWSLLRHKTVHEGRKDHACDKCEKKFGQKVHLLLHQRTVHEGRKDFTCDKCEEKFGHKQNLLSHLTTVHEGRKDYACDNCKKKFGRKSNLLRHQKTVHLGRKDYTCDNCGKKFGQKRHLHRHQKTVHGGRKDFVCGKCEKKFGQKATLLMHHKIVHEGRKDFACDKCEQRFGIKSNLLVHQMAVHEGRKDYPCDKCKKKFRLKHHLVVHQSTKHDGSRDFACNKCKKKFGEKWKLIRHQKTVHEGRKDFPCDKCEIKFGQKAHLLRHQKTVHKGHKRVTKVKRNDN</sequence>
<dbReference type="SUPFAM" id="SSF51445">
    <property type="entry name" value="(Trans)glycosidases"/>
    <property type="match status" value="1"/>
</dbReference>
<evidence type="ECO:0000256" key="5">
    <source>
        <dbReference type="ARBA" id="ARBA00022723"/>
    </source>
</evidence>
<evidence type="ECO:0000256" key="11">
    <source>
        <dbReference type="ARBA" id="ARBA00023024"/>
    </source>
</evidence>
<comment type="similarity">
    <text evidence="17">Belongs to the snail C2H2-type zinc-finger protein family.</text>
</comment>
<feature type="domain" description="C2H2-type" evidence="20">
    <location>
        <begin position="579"/>
        <end position="607"/>
    </location>
</feature>
<proteinExistence type="inferred from homology"/>
<dbReference type="PANTHER" id="PTHR24388">
    <property type="entry name" value="ZINC FINGER PROTEIN"/>
    <property type="match status" value="1"/>
</dbReference>
<dbReference type="SMART" id="SM00636">
    <property type="entry name" value="Glyco_18"/>
    <property type="match status" value="1"/>
</dbReference>
<keyword evidence="6" id="KW-0732">Signal</keyword>
<dbReference type="SUPFAM" id="SSF54556">
    <property type="entry name" value="Chitinase insertion domain"/>
    <property type="match status" value="1"/>
</dbReference>
<evidence type="ECO:0000256" key="19">
    <source>
        <dbReference type="RuleBase" id="RU000489"/>
    </source>
</evidence>
<dbReference type="PROSITE" id="PS50157">
    <property type="entry name" value="ZINC_FINGER_C2H2_2"/>
    <property type="match status" value="10"/>
</dbReference>
<dbReference type="PROSITE" id="PS00028">
    <property type="entry name" value="ZINC_FINGER_C2H2_1"/>
    <property type="match status" value="10"/>
</dbReference>
<dbReference type="InterPro" id="IPR001223">
    <property type="entry name" value="Glyco_hydro18_cat"/>
</dbReference>
<keyword evidence="16" id="KW-0624">Polysaccharide degradation</keyword>
<keyword evidence="10" id="KW-0862">Zinc</keyword>
<dbReference type="GO" id="GO:0000978">
    <property type="term" value="F:RNA polymerase II cis-regulatory region sequence-specific DNA binding"/>
    <property type="evidence" value="ECO:0007669"/>
    <property type="project" value="TreeGrafter"/>
</dbReference>
<dbReference type="GO" id="GO:0000272">
    <property type="term" value="P:polysaccharide catabolic process"/>
    <property type="evidence" value="ECO:0007669"/>
    <property type="project" value="UniProtKB-KW"/>
</dbReference>
<keyword evidence="4" id="KW-0147">Chitin-binding</keyword>
<comment type="similarity">
    <text evidence="2">Belongs to the glycosyl hydrolase 18 family. Chitinase class II subfamily.</text>
</comment>
<dbReference type="GO" id="GO:0008061">
    <property type="term" value="F:chitin binding"/>
    <property type="evidence" value="ECO:0007669"/>
    <property type="project" value="UniProtKB-KW"/>
</dbReference>
<evidence type="ECO:0000256" key="8">
    <source>
        <dbReference type="ARBA" id="ARBA00022771"/>
    </source>
</evidence>
<reference evidence="22 23" key="1">
    <citation type="submission" date="2020-02" db="EMBL/GenBank/DDBJ databases">
        <authorList>
            <person name="Ferguson B K."/>
        </authorList>
    </citation>
    <scope>NUCLEOTIDE SEQUENCE [LARGE SCALE GENOMIC DNA]</scope>
</reference>
<gene>
    <name evidence="22" type="ORF">TBRA_LOCUS7911</name>
</gene>
<evidence type="ECO:0000256" key="15">
    <source>
        <dbReference type="ARBA" id="ARBA00023295"/>
    </source>
</evidence>
<dbReference type="InterPro" id="IPR013087">
    <property type="entry name" value="Znf_C2H2_type"/>
</dbReference>
<dbReference type="Pfam" id="PF00096">
    <property type="entry name" value="zf-C2H2"/>
    <property type="match status" value="6"/>
</dbReference>
<evidence type="ECO:0000256" key="10">
    <source>
        <dbReference type="ARBA" id="ARBA00022833"/>
    </source>
</evidence>
<evidence type="ECO:0000256" key="14">
    <source>
        <dbReference type="ARBA" id="ARBA00023277"/>
    </source>
</evidence>
<name>A0A6H5IDA3_9HYME</name>
<feature type="domain" description="C2H2-type" evidence="20">
    <location>
        <begin position="637"/>
        <end position="665"/>
    </location>
</feature>
<keyword evidence="12" id="KW-1015">Disulfide bond</keyword>
<dbReference type="AlphaFoldDB" id="A0A6H5IDA3"/>
<evidence type="ECO:0000256" key="7">
    <source>
        <dbReference type="ARBA" id="ARBA00022737"/>
    </source>
</evidence>
<feature type="domain" description="C2H2-type" evidence="20">
    <location>
        <begin position="434"/>
        <end position="462"/>
    </location>
</feature>
<feature type="domain" description="C2H2-type" evidence="20">
    <location>
        <begin position="463"/>
        <end position="491"/>
    </location>
</feature>
<dbReference type="InterPro" id="IPR017853">
    <property type="entry name" value="GH"/>
</dbReference>
<evidence type="ECO:0000313" key="22">
    <source>
        <dbReference type="EMBL" id="CAB0036029.1"/>
    </source>
</evidence>
<organism evidence="22 23">
    <name type="scientific">Trichogramma brassicae</name>
    <dbReference type="NCBI Taxonomy" id="86971"/>
    <lineage>
        <taxon>Eukaryota</taxon>
        <taxon>Metazoa</taxon>
        <taxon>Ecdysozoa</taxon>
        <taxon>Arthropoda</taxon>
        <taxon>Hexapoda</taxon>
        <taxon>Insecta</taxon>
        <taxon>Pterygota</taxon>
        <taxon>Neoptera</taxon>
        <taxon>Endopterygota</taxon>
        <taxon>Hymenoptera</taxon>
        <taxon>Apocrita</taxon>
        <taxon>Proctotrupomorpha</taxon>
        <taxon>Chalcidoidea</taxon>
        <taxon>Trichogrammatidae</taxon>
        <taxon>Trichogramma</taxon>
    </lineage>
</organism>
<keyword evidence="13" id="KW-0539">Nucleus</keyword>
<evidence type="ECO:0000259" key="21">
    <source>
        <dbReference type="PROSITE" id="PS51910"/>
    </source>
</evidence>
<keyword evidence="23" id="KW-1185">Reference proteome</keyword>
<dbReference type="FunFam" id="3.20.20.80:FF:000097">
    <property type="entry name" value="Probable chitinase 2"/>
    <property type="match status" value="1"/>
</dbReference>
<evidence type="ECO:0000256" key="4">
    <source>
        <dbReference type="ARBA" id="ARBA00022669"/>
    </source>
</evidence>
<evidence type="ECO:0000313" key="23">
    <source>
        <dbReference type="Proteomes" id="UP000479190"/>
    </source>
</evidence>
<dbReference type="InterPro" id="IPR011583">
    <property type="entry name" value="Chitinase_II/V-like_cat"/>
</dbReference>
<keyword evidence="15 19" id="KW-0326">Glycosidase</keyword>
<dbReference type="OrthoDB" id="73875at2759"/>
<dbReference type="Gene3D" id="3.10.50.10">
    <property type="match status" value="1"/>
</dbReference>
<keyword evidence="8 18" id="KW-0863">Zinc-finger</keyword>
<dbReference type="Gene3D" id="3.20.20.80">
    <property type="entry name" value="Glycosidases"/>
    <property type="match status" value="1"/>
</dbReference>
<dbReference type="FunFam" id="3.30.160.60:FF:000100">
    <property type="entry name" value="Zinc finger 45-like"/>
    <property type="match status" value="2"/>
</dbReference>
<keyword evidence="11" id="KW-0146">Chitin degradation</keyword>
<dbReference type="InterPro" id="IPR036236">
    <property type="entry name" value="Znf_C2H2_sf"/>
</dbReference>
<evidence type="ECO:0000256" key="1">
    <source>
        <dbReference type="ARBA" id="ARBA00000822"/>
    </source>
</evidence>
<protein>
    <recommendedName>
        <fullName evidence="3">chitinase</fullName>
        <ecNumber evidence="3">3.2.1.14</ecNumber>
    </recommendedName>
</protein>
<keyword evidence="14" id="KW-0119">Carbohydrate metabolism</keyword>
<dbReference type="Pfam" id="PF00704">
    <property type="entry name" value="Glyco_hydro_18"/>
    <property type="match status" value="1"/>
</dbReference>
<feature type="domain" description="C2H2-type" evidence="20">
    <location>
        <begin position="377"/>
        <end position="404"/>
    </location>
</feature>
<comment type="catalytic activity">
    <reaction evidence="1">
        <text>Random endo-hydrolysis of N-acetyl-beta-D-glucosaminide (1-&gt;4)-beta-linkages in chitin and chitodextrins.</text>
        <dbReference type="EC" id="3.2.1.14"/>
    </reaction>
</comment>
<dbReference type="GO" id="GO:0006032">
    <property type="term" value="P:chitin catabolic process"/>
    <property type="evidence" value="ECO:0007669"/>
    <property type="project" value="UniProtKB-KW"/>
</dbReference>
<evidence type="ECO:0000256" key="12">
    <source>
        <dbReference type="ARBA" id="ARBA00023157"/>
    </source>
</evidence>
<dbReference type="PROSITE" id="PS51910">
    <property type="entry name" value="GH18_2"/>
    <property type="match status" value="1"/>
</dbReference>
<dbReference type="GO" id="GO:0008270">
    <property type="term" value="F:zinc ion binding"/>
    <property type="evidence" value="ECO:0007669"/>
    <property type="project" value="UniProtKB-KW"/>
</dbReference>
<dbReference type="PROSITE" id="PS01095">
    <property type="entry name" value="GH18_1"/>
    <property type="match status" value="1"/>
</dbReference>
<dbReference type="SUPFAM" id="SSF57667">
    <property type="entry name" value="beta-beta-alpha zinc fingers"/>
    <property type="match status" value="5"/>
</dbReference>
<keyword evidence="7" id="KW-0677">Repeat</keyword>
<evidence type="ECO:0000256" key="9">
    <source>
        <dbReference type="ARBA" id="ARBA00022801"/>
    </source>
</evidence>
<evidence type="ECO:0000256" key="3">
    <source>
        <dbReference type="ARBA" id="ARBA00012729"/>
    </source>
</evidence>
<keyword evidence="9 19" id="KW-0378">Hydrolase</keyword>
<feature type="domain" description="C2H2-type" evidence="20">
    <location>
        <begin position="550"/>
        <end position="578"/>
    </location>
</feature>
<accession>A0A6H5IDA3</accession>
<feature type="domain" description="GH18" evidence="21">
    <location>
        <begin position="55"/>
        <end position="425"/>
    </location>
</feature>
<evidence type="ECO:0000256" key="18">
    <source>
        <dbReference type="PROSITE-ProRule" id="PRU00042"/>
    </source>
</evidence>
<feature type="domain" description="C2H2-type" evidence="20">
    <location>
        <begin position="608"/>
        <end position="636"/>
    </location>
</feature>
<feature type="domain" description="C2H2-type" evidence="20">
    <location>
        <begin position="521"/>
        <end position="549"/>
    </location>
</feature>
<dbReference type="FunFam" id="3.10.50.10:FF:000004">
    <property type="entry name" value="Chitinase 5"/>
    <property type="match status" value="1"/>
</dbReference>
<feature type="domain" description="C2H2-type" evidence="20">
    <location>
        <begin position="492"/>
        <end position="520"/>
    </location>
</feature>
<feature type="domain" description="C2H2-type" evidence="20">
    <location>
        <begin position="405"/>
        <end position="433"/>
    </location>
</feature>
<dbReference type="GO" id="GO:0000981">
    <property type="term" value="F:DNA-binding transcription factor activity, RNA polymerase II-specific"/>
    <property type="evidence" value="ECO:0007669"/>
    <property type="project" value="TreeGrafter"/>
</dbReference>
<dbReference type="InterPro" id="IPR001579">
    <property type="entry name" value="Glyco_hydro_18_chit_AS"/>
</dbReference>
<evidence type="ECO:0000256" key="2">
    <source>
        <dbReference type="ARBA" id="ARBA00009121"/>
    </source>
</evidence>
<dbReference type="InterPro" id="IPR029070">
    <property type="entry name" value="Chitinase_insertion_sf"/>
</dbReference>
<dbReference type="InterPro" id="IPR050527">
    <property type="entry name" value="Snail/Krueppel_Znf"/>
</dbReference>
<dbReference type="GO" id="GO:0008843">
    <property type="term" value="F:endochitinase activity"/>
    <property type="evidence" value="ECO:0007669"/>
    <property type="project" value="UniProtKB-EC"/>
</dbReference>
<keyword evidence="5" id="KW-0479">Metal-binding</keyword>
<evidence type="ECO:0000256" key="17">
    <source>
        <dbReference type="ARBA" id="ARBA00037948"/>
    </source>
</evidence>